<evidence type="ECO:0000313" key="3">
    <source>
        <dbReference type="EMBL" id="DAE00815.1"/>
    </source>
</evidence>
<dbReference type="Pfam" id="PF21722">
    <property type="entry name" value="Gly_rich_2"/>
    <property type="match status" value="1"/>
</dbReference>
<accession>A0A8S5P151</accession>
<feature type="compositionally biased region" description="Gly residues" evidence="1">
    <location>
        <begin position="334"/>
        <end position="350"/>
    </location>
</feature>
<dbReference type="PRINTS" id="PR01228">
    <property type="entry name" value="EGGSHELL"/>
</dbReference>
<name>A0A8S5P151_9CAUD</name>
<feature type="domain" description="Glycine-rich" evidence="2">
    <location>
        <begin position="179"/>
        <end position="394"/>
    </location>
</feature>
<feature type="region of interest" description="Disordered" evidence="1">
    <location>
        <begin position="319"/>
        <end position="369"/>
    </location>
</feature>
<protein>
    <submittedName>
        <fullName evidence="3">Putative transglutaminase-family protein</fullName>
    </submittedName>
</protein>
<proteinExistence type="predicted"/>
<evidence type="ECO:0000259" key="2">
    <source>
        <dbReference type="Pfam" id="PF21722"/>
    </source>
</evidence>
<dbReference type="InterPro" id="IPR049304">
    <property type="entry name" value="Gly_rich_dom"/>
</dbReference>
<evidence type="ECO:0000256" key="1">
    <source>
        <dbReference type="SAM" id="MobiDB-lite"/>
    </source>
</evidence>
<sequence>MRDRTPTRALENGALRYGVYAEDGSLLRYEYLALEDDPTDPGTELRKATLLQDSTEVSLFGSAADRTVDDAFAGIAGQLKLIMSNTAIITLTVQDTTGKPIPEVRVQGILSESGQAVYTNANGVVTGYIGEGAQVIKVSGYADLEDYSETVTVVKGTTINKTIKLTTRNFLKITASKSVAFSGNVKTVDVNAVGGGGGGGYGAGTYRGSGGGGGGGGGHSVIQTGIAVEINTPYPCIVGAGGESKKAEKATDGGESSFLNVRASGGGGGQYAYGTPFGGAGSGNGNGGAGNGGSDDAFDGAVGTEKGFLSFSESGYVGGGGGGGSGSDSDGNTGSPGTGKGYGGNGGGRSGNATENEGEPGVNGYGGGGGGGGSYLSNYSAGGKGGSGCVAIRMHLKSAA</sequence>
<reference evidence="3" key="1">
    <citation type="journal article" date="2021" name="Proc. Natl. Acad. Sci. U.S.A.">
        <title>A Catalog of Tens of Thousands of Viruses from Human Metagenomes Reveals Hidden Associations with Chronic Diseases.</title>
        <authorList>
            <person name="Tisza M.J."/>
            <person name="Buck C.B."/>
        </authorList>
    </citation>
    <scope>NUCLEOTIDE SEQUENCE</scope>
    <source>
        <strain evidence="3">CtEqU3</strain>
    </source>
</reference>
<dbReference type="EMBL" id="BK015311">
    <property type="protein sequence ID" value="DAE00815.1"/>
    <property type="molecule type" value="Genomic_DNA"/>
</dbReference>
<organism evidence="3">
    <name type="scientific">Siphoviridae sp. ctEqU3</name>
    <dbReference type="NCBI Taxonomy" id="2825399"/>
    <lineage>
        <taxon>Viruses</taxon>
        <taxon>Duplodnaviria</taxon>
        <taxon>Heunggongvirae</taxon>
        <taxon>Uroviricota</taxon>
        <taxon>Caudoviricetes</taxon>
    </lineage>
</organism>